<dbReference type="Gene3D" id="2.40.128.20">
    <property type="match status" value="1"/>
</dbReference>
<dbReference type="SUPFAM" id="SSF50814">
    <property type="entry name" value="Lipocalins"/>
    <property type="match status" value="1"/>
</dbReference>
<dbReference type="AlphaFoldDB" id="A0A4R4UQH5"/>
<protein>
    <submittedName>
        <fullName evidence="1">DUF3598 domain-containing protein</fullName>
    </submittedName>
</protein>
<gene>
    <name evidence="1" type="ORF">E1292_42660</name>
</gene>
<dbReference type="InterPro" id="IPR012674">
    <property type="entry name" value="Calycin"/>
</dbReference>
<reference evidence="1 2" key="1">
    <citation type="submission" date="2019-03" db="EMBL/GenBank/DDBJ databases">
        <title>Draft genome sequences of novel Actinobacteria.</title>
        <authorList>
            <person name="Sahin N."/>
            <person name="Ay H."/>
            <person name="Saygin H."/>
        </authorList>
    </citation>
    <scope>NUCLEOTIDE SEQUENCE [LARGE SCALE GENOMIC DNA]</scope>
    <source>
        <strain evidence="1 2">KC310</strain>
    </source>
</reference>
<comment type="caution">
    <text evidence="1">The sequence shown here is derived from an EMBL/GenBank/DDBJ whole genome shotgun (WGS) entry which is preliminary data.</text>
</comment>
<name>A0A4R4UQH5_9ACTN</name>
<proteinExistence type="predicted"/>
<evidence type="ECO:0000313" key="1">
    <source>
        <dbReference type="EMBL" id="TDC91364.1"/>
    </source>
</evidence>
<dbReference type="Proteomes" id="UP000295258">
    <property type="component" value="Unassembled WGS sequence"/>
</dbReference>
<dbReference type="EMBL" id="SMKO01000207">
    <property type="protein sequence ID" value="TDC91364.1"/>
    <property type="molecule type" value="Genomic_DNA"/>
</dbReference>
<sequence length="147" mass="17119">MGLREDMPLLARHEGKWEGEYVHVDPGGAVLDRHRVEMTCSIVGDAAYHQTNRYTWDDGRVEVHEFPGRHLGGGRCGFDTDRLKGEFWELDESTIYLRWQFKAEGEDLRLFELIVLSATGDTRSRVWQWIRDGVCVRRTLIDERRVG</sequence>
<organism evidence="1 2">
    <name type="scientific">Nonomuraea deserti</name>
    <dbReference type="NCBI Taxonomy" id="1848322"/>
    <lineage>
        <taxon>Bacteria</taxon>
        <taxon>Bacillati</taxon>
        <taxon>Actinomycetota</taxon>
        <taxon>Actinomycetes</taxon>
        <taxon>Streptosporangiales</taxon>
        <taxon>Streptosporangiaceae</taxon>
        <taxon>Nonomuraea</taxon>
    </lineage>
</organism>
<accession>A0A4R4UQH5</accession>
<evidence type="ECO:0000313" key="2">
    <source>
        <dbReference type="Proteomes" id="UP000295258"/>
    </source>
</evidence>
<dbReference type="RefSeq" id="WP_132605147.1">
    <property type="nucleotide sequence ID" value="NZ_SMKO01000207.1"/>
</dbReference>
<keyword evidence="2" id="KW-1185">Reference proteome</keyword>